<organism evidence="5 6">
    <name type="scientific">Platanthera zijinensis</name>
    <dbReference type="NCBI Taxonomy" id="2320716"/>
    <lineage>
        <taxon>Eukaryota</taxon>
        <taxon>Viridiplantae</taxon>
        <taxon>Streptophyta</taxon>
        <taxon>Embryophyta</taxon>
        <taxon>Tracheophyta</taxon>
        <taxon>Spermatophyta</taxon>
        <taxon>Magnoliopsida</taxon>
        <taxon>Liliopsida</taxon>
        <taxon>Asparagales</taxon>
        <taxon>Orchidaceae</taxon>
        <taxon>Orchidoideae</taxon>
        <taxon>Orchideae</taxon>
        <taxon>Orchidinae</taxon>
        <taxon>Platanthera</taxon>
    </lineage>
</organism>
<comment type="caution">
    <text evidence="5">The sequence shown here is derived from an EMBL/GenBank/DDBJ whole genome shotgun (WGS) entry which is preliminary data.</text>
</comment>
<proteinExistence type="predicted"/>
<dbReference type="InterPro" id="IPR054722">
    <property type="entry name" value="PolX-like_BBD"/>
</dbReference>
<dbReference type="Pfam" id="PF22936">
    <property type="entry name" value="Pol_BBD"/>
    <property type="match status" value="1"/>
</dbReference>
<evidence type="ECO:0000256" key="2">
    <source>
        <dbReference type="SAM" id="Phobius"/>
    </source>
</evidence>
<evidence type="ECO:0008006" key="7">
    <source>
        <dbReference type="Google" id="ProtNLM"/>
    </source>
</evidence>
<evidence type="ECO:0000313" key="5">
    <source>
        <dbReference type="EMBL" id="KAK8949695.1"/>
    </source>
</evidence>
<evidence type="ECO:0000313" key="6">
    <source>
        <dbReference type="Proteomes" id="UP001418222"/>
    </source>
</evidence>
<feature type="domain" description="Retrovirus-related Pol polyprotein from transposon TNT 1-94-like beta-barrel" evidence="4">
    <location>
        <begin position="718"/>
        <end position="774"/>
    </location>
</feature>
<accession>A0AAP0BT77</accession>
<feature type="domain" description="Retrotransposon Copia-like N-terminal" evidence="3">
    <location>
        <begin position="387"/>
        <end position="432"/>
    </location>
</feature>
<gene>
    <name evidence="5" type="ORF">KSP39_PZI005224</name>
</gene>
<feature type="region of interest" description="Disordered" evidence="1">
    <location>
        <begin position="49"/>
        <end position="77"/>
    </location>
</feature>
<dbReference type="AlphaFoldDB" id="A0AAP0BT77"/>
<reference evidence="5 6" key="1">
    <citation type="journal article" date="2022" name="Nat. Plants">
        <title>Genomes of leafy and leafless Platanthera orchids illuminate the evolution of mycoheterotrophy.</title>
        <authorList>
            <person name="Li M.H."/>
            <person name="Liu K.W."/>
            <person name="Li Z."/>
            <person name="Lu H.C."/>
            <person name="Ye Q.L."/>
            <person name="Zhang D."/>
            <person name="Wang J.Y."/>
            <person name="Li Y.F."/>
            <person name="Zhong Z.M."/>
            <person name="Liu X."/>
            <person name="Yu X."/>
            <person name="Liu D.K."/>
            <person name="Tu X.D."/>
            <person name="Liu B."/>
            <person name="Hao Y."/>
            <person name="Liao X.Y."/>
            <person name="Jiang Y.T."/>
            <person name="Sun W.H."/>
            <person name="Chen J."/>
            <person name="Chen Y.Q."/>
            <person name="Ai Y."/>
            <person name="Zhai J.W."/>
            <person name="Wu S.S."/>
            <person name="Zhou Z."/>
            <person name="Hsiao Y.Y."/>
            <person name="Wu W.L."/>
            <person name="Chen Y.Y."/>
            <person name="Lin Y.F."/>
            <person name="Hsu J.L."/>
            <person name="Li C.Y."/>
            <person name="Wang Z.W."/>
            <person name="Zhao X."/>
            <person name="Zhong W.Y."/>
            <person name="Ma X.K."/>
            <person name="Ma L."/>
            <person name="Huang J."/>
            <person name="Chen G.Z."/>
            <person name="Huang M.Z."/>
            <person name="Huang L."/>
            <person name="Peng D.H."/>
            <person name="Luo Y.B."/>
            <person name="Zou S.Q."/>
            <person name="Chen S.P."/>
            <person name="Lan S."/>
            <person name="Tsai W.C."/>
            <person name="Van de Peer Y."/>
            <person name="Liu Z.J."/>
        </authorList>
    </citation>
    <scope>NUCLEOTIDE SEQUENCE [LARGE SCALE GENOMIC DNA]</scope>
    <source>
        <strain evidence="5">Lor287</strain>
    </source>
</reference>
<keyword evidence="6" id="KW-1185">Reference proteome</keyword>
<keyword evidence="2" id="KW-0812">Transmembrane</keyword>
<dbReference type="Proteomes" id="UP001418222">
    <property type="component" value="Unassembled WGS sequence"/>
</dbReference>
<feature type="transmembrane region" description="Helical" evidence="2">
    <location>
        <begin position="841"/>
        <end position="859"/>
    </location>
</feature>
<evidence type="ECO:0000259" key="3">
    <source>
        <dbReference type="Pfam" id="PF14244"/>
    </source>
</evidence>
<keyword evidence="2" id="KW-0472">Membrane</keyword>
<protein>
    <recommendedName>
        <fullName evidence="7">Retrotransposon Copia-like N-terminal domain-containing protein</fullName>
    </recommendedName>
</protein>
<keyword evidence="2" id="KW-1133">Transmembrane helix</keyword>
<dbReference type="InterPro" id="IPR029472">
    <property type="entry name" value="Copia-like_N"/>
</dbReference>
<evidence type="ECO:0000256" key="1">
    <source>
        <dbReference type="SAM" id="MobiDB-lite"/>
    </source>
</evidence>
<sequence length="860" mass="94457">MLCCAAPFHCQIHSQSPPGSLSNPLPFPRQYSSIYPLWRFPNTIPGFPRLQQPSHSTNSPPIPPNSHHPLPKASTQQYSHFRTATTSTGIHYLSSSFLPSLLKCIDRLLQFDSLMPSYGSILTINCLHTLVQVALKMKDSVRIDRVCELIKPFRNVERSSWKVRIESSKALLDLEYNCKGIEAAICLFTKFIVEEPSLRGQTKLAVHLMQLCQIQSKSGCENLVSCSTLVALLRLLASKKAFNNVFFRHYLFCILQIIAGSPPLSRSRSPARLRLPARFPLAPARRSPASASAPLACVGLFASAPLAHSPASARSPAPSRPRPLLLLSTFSNGAGIVLLLPLAPPVLDFYSCVVGSSGADSLSPSTGGTPAPLSGGPPSSVFYRGTTDHNTSQITTIRLDESNYLSWSRSITLALKSRRLFGYVSGHMPEPDRISPEWPQWESENSLVMSWLTNSMQESIARNYLFLDSASAIWCRAESTYSRRDNAAQIFQLHRQINLLRQGDHPPSVYYLEFTQLYQEYDHFDPLVFVSPVDEAMVRVRDELSRIFEFLHGLHRDFDQISVQILGRLPIGSLSEVYSIVQREFDRRQTLLPDPVLEGSALGSTIPSLLGTRPSRDPRLRSSDKDHLLCDYCGKSRHTRDYCGRGSGRSSGRHVVSRAAHLTDATVDVSPGYSSTDASATPGVFTADEVLALRRLMHGLSTEPSASSSYAHTGLPGFVSYTPLFGRDKVSIAGCSLSSIAGKGTIPCSSLTLSSVLHVPSFTRNLLSISHLTNSMHCSVTFLLSSCVFQDLTTGKVIGSGSMVNGLYVLDSGAASSTLALHFSTVHPLYSWHCRLGHPSLFVLKLLFLAMSAVFLVFCV</sequence>
<dbReference type="EMBL" id="JBBWWQ010000004">
    <property type="protein sequence ID" value="KAK8949695.1"/>
    <property type="molecule type" value="Genomic_DNA"/>
</dbReference>
<evidence type="ECO:0000259" key="4">
    <source>
        <dbReference type="Pfam" id="PF22936"/>
    </source>
</evidence>
<dbReference type="PANTHER" id="PTHR37610:SF75">
    <property type="entry name" value="RETROTRANSPOSON COPIA-LIKE N-TERMINAL DOMAIN-CONTAINING PROTEIN"/>
    <property type="match status" value="1"/>
</dbReference>
<dbReference type="PANTHER" id="PTHR37610">
    <property type="entry name" value="CCHC-TYPE DOMAIN-CONTAINING PROTEIN"/>
    <property type="match status" value="1"/>
</dbReference>
<name>A0AAP0BT77_9ASPA</name>
<dbReference type="Pfam" id="PF14244">
    <property type="entry name" value="Retrotran_gag_3"/>
    <property type="match status" value="1"/>
</dbReference>